<evidence type="ECO:0000313" key="2">
    <source>
        <dbReference type="Proteomes" id="UP001497700"/>
    </source>
</evidence>
<comment type="caution">
    <text evidence="1">The sequence shown here is derived from an EMBL/GenBank/DDBJ whole genome shotgun (WGS) entry which is preliminary data.</text>
</comment>
<proteinExistence type="predicted"/>
<name>A0ACB9YNX8_9PEZI</name>
<dbReference type="EMBL" id="MU393562">
    <property type="protein sequence ID" value="KAI4861112.1"/>
    <property type="molecule type" value="Genomic_DNA"/>
</dbReference>
<gene>
    <name evidence="1" type="ORF">F4820DRAFT_81412</name>
</gene>
<dbReference type="Proteomes" id="UP001497700">
    <property type="component" value="Unassembled WGS sequence"/>
</dbReference>
<sequence length="574" mass="65524">MRLVNTSTLELESFPYRVPEYAILSHTWDERELLFEDVRGGLASWGARPGAMKVLRSCARALMDGFQYIWIDTCCIDKSSSAELSESINSMFNWYAGAGACYAFLSDAKKGTDLSNCRWFSRGWTLQELISPPTVQFFDRDWMYLGDRLSLIDELVTITRIDRPMLAQERFSVGRNPVTHHSTVEYLLESYTISRRMSWAAGRHTQRQEDESYCLMGLFGVNMPLLYGEGPKAFKRLQEEIVKQSDDQSILAYRQKRMSFDIAQLFSDDPALFLPNVEQNIHAGKSKMYSAHGGLSVQLLICPCILKGALVGESIMLGILDCVVDSDYLSRPAILLQQSYKDDKSRYWRLWPTTLYLVEPNLEGRARSMGNSGFTEITFNPSQARSCRITIIEASREHTYTVDDAQSLPLRINEIKQPARRHFARDLAYPDQSGSFIFLRKSTDFGTWLDPAMGVLSFHERGSNRFILVWGLVHCTRTNTKRPWCKVSPLREIESDANDGRDGAEVVREVIGLFKQKDERVRHLLVPEGFERETSSAVFVSKETDTVTVCATIRLVSFLGRHIFDLQVIINEHL</sequence>
<organism evidence="1 2">
    <name type="scientific">Hypoxylon rubiginosum</name>
    <dbReference type="NCBI Taxonomy" id="110542"/>
    <lineage>
        <taxon>Eukaryota</taxon>
        <taxon>Fungi</taxon>
        <taxon>Dikarya</taxon>
        <taxon>Ascomycota</taxon>
        <taxon>Pezizomycotina</taxon>
        <taxon>Sordariomycetes</taxon>
        <taxon>Xylariomycetidae</taxon>
        <taxon>Xylariales</taxon>
        <taxon>Hypoxylaceae</taxon>
        <taxon>Hypoxylon</taxon>
    </lineage>
</organism>
<protein>
    <submittedName>
        <fullName evidence="1">Uncharacterized protein</fullName>
    </submittedName>
</protein>
<accession>A0ACB9YNX8</accession>
<evidence type="ECO:0000313" key="1">
    <source>
        <dbReference type="EMBL" id="KAI4861112.1"/>
    </source>
</evidence>
<keyword evidence="2" id="KW-1185">Reference proteome</keyword>
<reference evidence="1 2" key="1">
    <citation type="journal article" date="2022" name="New Phytol.">
        <title>Ecological generalism drives hyperdiversity of secondary metabolite gene clusters in xylarialean endophytes.</title>
        <authorList>
            <person name="Franco M.E.E."/>
            <person name="Wisecaver J.H."/>
            <person name="Arnold A.E."/>
            <person name="Ju Y.M."/>
            <person name="Slot J.C."/>
            <person name="Ahrendt S."/>
            <person name="Moore L.P."/>
            <person name="Eastman K.E."/>
            <person name="Scott K."/>
            <person name="Konkel Z."/>
            <person name="Mondo S.J."/>
            <person name="Kuo A."/>
            <person name="Hayes R.D."/>
            <person name="Haridas S."/>
            <person name="Andreopoulos B."/>
            <person name="Riley R."/>
            <person name="LaButti K."/>
            <person name="Pangilinan J."/>
            <person name="Lipzen A."/>
            <person name="Amirebrahimi M."/>
            <person name="Yan J."/>
            <person name="Adam C."/>
            <person name="Keymanesh K."/>
            <person name="Ng V."/>
            <person name="Louie K."/>
            <person name="Northen T."/>
            <person name="Drula E."/>
            <person name="Henrissat B."/>
            <person name="Hsieh H.M."/>
            <person name="Youens-Clark K."/>
            <person name="Lutzoni F."/>
            <person name="Miadlikowska J."/>
            <person name="Eastwood D.C."/>
            <person name="Hamelin R.C."/>
            <person name="Grigoriev I.V."/>
            <person name="U'Ren J.M."/>
        </authorList>
    </citation>
    <scope>NUCLEOTIDE SEQUENCE [LARGE SCALE GENOMIC DNA]</scope>
    <source>
        <strain evidence="1 2">CBS 119005</strain>
    </source>
</reference>